<keyword evidence="3" id="KW-0285">Flavoprotein</keyword>
<evidence type="ECO:0000256" key="2">
    <source>
        <dbReference type="ARBA" id="ARBA00005272"/>
    </source>
</evidence>
<dbReference type="EMBL" id="JAVREM010000044">
    <property type="protein sequence ID" value="MDT0321656.1"/>
    <property type="molecule type" value="Genomic_DNA"/>
</dbReference>
<dbReference type="InterPro" id="IPR051169">
    <property type="entry name" value="NADH-Q_oxidoreductase"/>
</dbReference>
<dbReference type="InterPro" id="IPR023753">
    <property type="entry name" value="FAD/NAD-binding_dom"/>
</dbReference>
<dbReference type="SUPFAM" id="SSF51905">
    <property type="entry name" value="FAD/NAD(P)-binding domain"/>
    <property type="match status" value="2"/>
</dbReference>
<dbReference type="PANTHER" id="PTHR42913">
    <property type="entry name" value="APOPTOSIS-INDUCING FACTOR 1"/>
    <property type="match status" value="1"/>
</dbReference>
<sequence length="395" mass="40641">MTGSTDVVVIGGGYAGVMAANHLRVRDDVRVTLINPRPSFVERIRLHQLVTGSDDAVVEYASLLGAGVRLLVDEATAIDPARRRVALASGDTVGYDYLVYAVGSRGAAPVVPGVAEFAHSVTEFEDAERLRAVVDAAPRTAPLTVVGGGPTGIETAAELAEVGRQVTLVCGEVLGPYLSPAGRRSVAGRLARLGVTVLDGPGTRATAVRRDAIVLAEGRELPSAVTVWTAGFGVPDLAARSGLSTDATGRLLTDETLTSVDDARIVAAGDAAAPSGVPPRMSCQAAIPLGAQAANTVLSRIAGTEPREISLGFAGQCVSLGRRAATIQLARTDDSARPMFIGGRAAAAIKEAVCRSTVWGLAREARKPGSYVWLKGAGRRRVLAKAGARAGAGVQ</sequence>
<keyword evidence="8" id="KW-1185">Reference proteome</keyword>
<evidence type="ECO:0000256" key="5">
    <source>
        <dbReference type="ARBA" id="ARBA00023002"/>
    </source>
</evidence>
<dbReference type="PRINTS" id="PR00368">
    <property type="entry name" value="FADPNR"/>
</dbReference>
<dbReference type="Pfam" id="PF07992">
    <property type="entry name" value="Pyr_redox_2"/>
    <property type="match status" value="1"/>
</dbReference>
<comment type="caution">
    <text evidence="7">The sequence shown here is derived from an EMBL/GenBank/DDBJ whole genome shotgun (WGS) entry which is preliminary data.</text>
</comment>
<evidence type="ECO:0000313" key="8">
    <source>
        <dbReference type="Proteomes" id="UP001183420"/>
    </source>
</evidence>
<dbReference type="RefSeq" id="WP_311601886.1">
    <property type="nucleotide sequence ID" value="NZ_JAVREM010000044.1"/>
</dbReference>
<dbReference type="InterPro" id="IPR036188">
    <property type="entry name" value="FAD/NAD-bd_sf"/>
</dbReference>
<name>A0ABU2LVN5_9ACTN</name>
<gene>
    <name evidence="7" type="ORF">RNC47_25325</name>
</gene>
<evidence type="ECO:0000256" key="4">
    <source>
        <dbReference type="ARBA" id="ARBA00022827"/>
    </source>
</evidence>
<reference evidence="8" key="1">
    <citation type="submission" date="2023-07" db="EMBL/GenBank/DDBJ databases">
        <title>30 novel species of actinomycetes from the DSMZ collection.</title>
        <authorList>
            <person name="Nouioui I."/>
        </authorList>
    </citation>
    <scope>NUCLEOTIDE SEQUENCE [LARGE SCALE GENOMIC DNA]</scope>
    <source>
        <strain evidence="8">DSM 44918</strain>
    </source>
</reference>
<evidence type="ECO:0000313" key="7">
    <source>
        <dbReference type="EMBL" id="MDT0321656.1"/>
    </source>
</evidence>
<comment type="cofactor">
    <cofactor evidence="1">
        <name>FAD</name>
        <dbReference type="ChEBI" id="CHEBI:57692"/>
    </cofactor>
</comment>
<evidence type="ECO:0000259" key="6">
    <source>
        <dbReference type="Pfam" id="PF07992"/>
    </source>
</evidence>
<organism evidence="7 8">
    <name type="scientific">Streptomyces millisiae</name>
    <dbReference type="NCBI Taxonomy" id="3075542"/>
    <lineage>
        <taxon>Bacteria</taxon>
        <taxon>Bacillati</taxon>
        <taxon>Actinomycetota</taxon>
        <taxon>Actinomycetes</taxon>
        <taxon>Kitasatosporales</taxon>
        <taxon>Streptomycetaceae</taxon>
        <taxon>Streptomyces</taxon>
    </lineage>
</organism>
<dbReference type="Gene3D" id="3.50.50.100">
    <property type="match status" value="1"/>
</dbReference>
<proteinExistence type="inferred from homology"/>
<protein>
    <submittedName>
        <fullName evidence="7">FAD-dependent oxidoreductase</fullName>
    </submittedName>
</protein>
<evidence type="ECO:0000256" key="3">
    <source>
        <dbReference type="ARBA" id="ARBA00022630"/>
    </source>
</evidence>
<keyword evidence="5" id="KW-0560">Oxidoreductase</keyword>
<dbReference type="PANTHER" id="PTHR42913:SF3">
    <property type="entry name" value="64 KDA MITOCHONDRIAL NADH DEHYDROGENASE (EUROFUNG)"/>
    <property type="match status" value="1"/>
</dbReference>
<comment type="similarity">
    <text evidence="2">Belongs to the NADH dehydrogenase family.</text>
</comment>
<dbReference type="PRINTS" id="PR00469">
    <property type="entry name" value="PNDRDTASEII"/>
</dbReference>
<accession>A0ABU2LVN5</accession>
<dbReference type="Proteomes" id="UP001183420">
    <property type="component" value="Unassembled WGS sequence"/>
</dbReference>
<evidence type="ECO:0000256" key="1">
    <source>
        <dbReference type="ARBA" id="ARBA00001974"/>
    </source>
</evidence>
<feature type="domain" description="FAD/NAD(P)-binding" evidence="6">
    <location>
        <begin position="6"/>
        <end position="277"/>
    </location>
</feature>
<keyword evidence="4" id="KW-0274">FAD</keyword>